<accession>A0A1G2IXQ3</accession>
<protein>
    <submittedName>
        <fullName evidence="2">Uncharacterized protein</fullName>
    </submittedName>
</protein>
<evidence type="ECO:0000313" key="2">
    <source>
        <dbReference type="EMBL" id="OGZ79482.1"/>
    </source>
</evidence>
<comment type="caution">
    <text evidence="2">The sequence shown here is derived from an EMBL/GenBank/DDBJ whole genome shotgun (WGS) entry which is preliminary data.</text>
</comment>
<keyword evidence="1" id="KW-0812">Transmembrane</keyword>
<dbReference type="Pfam" id="PF04350">
    <property type="entry name" value="PilO"/>
    <property type="match status" value="1"/>
</dbReference>
<proteinExistence type="predicted"/>
<dbReference type="GO" id="GO:0043683">
    <property type="term" value="P:type IV pilus assembly"/>
    <property type="evidence" value="ECO:0007669"/>
    <property type="project" value="InterPro"/>
</dbReference>
<dbReference type="STRING" id="1802223.A2358_04355"/>
<reference evidence="2 3" key="1">
    <citation type="journal article" date="2016" name="Nat. Commun.">
        <title>Thousands of microbial genomes shed light on interconnected biogeochemical processes in an aquifer system.</title>
        <authorList>
            <person name="Anantharaman K."/>
            <person name="Brown C.T."/>
            <person name="Hug L.A."/>
            <person name="Sharon I."/>
            <person name="Castelle C.J."/>
            <person name="Probst A.J."/>
            <person name="Thomas B.C."/>
            <person name="Singh A."/>
            <person name="Wilkins M.J."/>
            <person name="Karaoz U."/>
            <person name="Brodie E.L."/>
            <person name="Williams K.H."/>
            <person name="Hubbard S.S."/>
            <person name="Banfield J.F."/>
        </authorList>
    </citation>
    <scope>NUCLEOTIDE SEQUENCE [LARGE SCALE GENOMIC DNA]</scope>
</reference>
<dbReference type="InterPro" id="IPR007445">
    <property type="entry name" value="PilO"/>
</dbReference>
<name>A0A1G2IXQ3_9BACT</name>
<sequence>MIIDRPIAIALIIFIILLVVFFGVAPEYRVFKSLQSDLGIKKAEFNAKYDYYAAITKAYADLRAREDDIAKIDNALPASPELGQLVYYFQKTAAENGIIVKDLFLSKSSVSNLKENEGSVKEISFSLDLLGDYFSLGNFMLSLEKSSRLFEITNISFGSSSSTQAAPGQSQFQTQQISNFNLQIKTHSY</sequence>
<dbReference type="Proteomes" id="UP000178650">
    <property type="component" value="Unassembled WGS sequence"/>
</dbReference>
<dbReference type="GO" id="GO:0043107">
    <property type="term" value="P:type IV pilus-dependent motility"/>
    <property type="evidence" value="ECO:0007669"/>
    <property type="project" value="InterPro"/>
</dbReference>
<evidence type="ECO:0000313" key="3">
    <source>
        <dbReference type="Proteomes" id="UP000178650"/>
    </source>
</evidence>
<evidence type="ECO:0000256" key="1">
    <source>
        <dbReference type="SAM" id="Phobius"/>
    </source>
</evidence>
<keyword evidence="1" id="KW-1133">Transmembrane helix</keyword>
<organism evidence="2 3">
    <name type="scientific">Candidatus Staskawiczbacteria bacterium RIFOXYB1_FULL_37_44</name>
    <dbReference type="NCBI Taxonomy" id="1802223"/>
    <lineage>
        <taxon>Bacteria</taxon>
        <taxon>Candidatus Staskawicziibacteriota</taxon>
    </lineage>
</organism>
<dbReference type="InterPro" id="IPR014717">
    <property type="entry name" value="Transl_elong_EF1B/ribsomal_bS6"/>
</dbReference>
<gene>
    <name evidence="2" type="ORF">A2358_04355</name>
</gene>
<dbReference type="AlphaFoldDB" id="A0A1G2IXQ3"/>
<dbReference type="EMBL" id="MHPJ01000003">
    <property type="protein sequence ID" value="OGZ79482.1"/>
    <property type="molecule type" value="Genomic_DNA"/>
</dbReference>
<feature type="transmembrane region" description="Helical" evidence="1">
    <location>
        <begin position="6"/>
        <end position="25"/>
    </location>
</feature>
<keyword evidence="1" id="KW-0472">Membrane</keyword>
<dbReference type="Gene3D" id="3.30.70.60">
    <property type="match status" value="1"/>
</dbReference>